<comment type="subcellular location">
    <subcellularLocation>
        <location evidence="8">Nucleus</location>
    </subcellularLocation>
</comment>
<evidence type="ECO:0000256" key="4">
    <source>
        <dbReference type="ARBA" id="ARBA00023015"/>
    </source>
</evidence>
<keyword evidence="4" id="KW-0805">Transcription regulation</keyword>
<keyword evidence="2 8" id="KW-0863">Zinc-finger</keyword>
<evidence type="ECO:0000313" key="12">
    <source>
        <dbReference type="EMBL" id="EFH66901.1"/>
    </source>
</evidence>
<dbReference type="Proteomes" id="UP000008694">
    <property type="component" value="Unassembled WGS sequence"/>
</dbReference>
<keyword evidence="10" id="KW-0472">Membrane</keyword>
<dbReference type="PANTHER" id="PTHR31089:SF50">
    <property type="entry name" value="DOF ZINC FINGER PROTEIN DOF1.3"/>
    <property type="match status" value="1"/>
</dbReference>
<name>D7KQL6_ARALL</name>
<keyword evidence="13" id="KW-1185">Reference proteome</keyword>
<dbReference type="STRING" id="81972.D7KQL6"/>
<dbReference type="AlphaFoldDB" id="D7KQL6"/>
<dbReference type="GO" id="GO:0003700">
    <property type="term" value="F:DNA-binding transcription factor activity"/>
    <property type="evidence" value="ECO:0007669"/>
    <property type="project" value="InterPro"/>
</dbReference>
<keyword evidence="6" id="KW-0804">Transcription</keyword>
<dbReference type="Pfam" id="PF02701">
    <property type="entry name" value="Zn_ribbon_Dof"/>
    <property type="match status" value="1"/>
</dbReference>
<dbReference type="InterPro" id="IPR045174">
    <property type="entry name" value="Dof"/>
</dbReference>
<dbReference type="GO" id="GO:0008270">
    <property type="term" value="F:zinc ion binding"/>
    <property type="evidence" value="ECO:0007669"/>
    <property type="project" value="UniProtKB-KW"/>
</dbReference>
<dbReference type="PANTHER" id="PTHR31089">
    <property type="entry name" value="CYCLIC DOF FACTOR 2"/>
    <property type="match status" value="1"/>
</dbReference>
<proteinExistence type="predicted"/>
<gene>
    <name evidence="12" type="ORF">ARALYDRAFT_313311</name>
</gene>
<evidence type="ECO:0000256" key="5">
    <source>
        <dbReference type="ARBA" id="ARBA00023125"/>
    </source>
</evidence>
<dbReference type="HOGENOM" id="CLU_030533_1_1_1"/>
<keyword evidence="7 8" id="KW-0539">Nucleus</keyword>
<evidence type="ECO:0000259" key="11">
    <source>
        <dbReference type="PROSITE" id="PS50884"/>
    </source>
</evidence>
<evidence type="ECO:0000256" key="6">
    <source>
        <dbReference type="ARBA" id="ARBA00023163"/>
    </source>
</evidence>
<feature type="compositionally biased region" description="Polar residues" evidence="9">
    <location>
        <begin position="81"/>
        <end position="100"/>
    </location>
</feature>
<dbReference type="eggNOG" id="ENOG502QSI8">
    <property type="taxonomic scope" value="Eukaryota"/>
</dbReference>
<keyword evidence="5 8" id="KW-0238">DNA-binding</keyword>
<dbReference type="GO" id="GO:0003677">
    <property type="term" value="F:DNA binding"/>
    <property type="evidence" value="ECO:0007669"/>
    <property type="project" value="UniProtKB-UniRule"/>
</dbReference>
<evidence type="ECO:0000256" key="10">
    <source>
        <dbReference type="SAM" id="Phobius"/>
    </source>
</evidence>
<evidence type="ECO:0000256" key="7">
    <source>
        <dbReference type="ARBA" id="ARBA00023242"/>
    </source>
</evidence>
<dbReference type="EMBL" id="GL348713">
    <property type="protein sequence ID" value="EFH66901.1"/>
    <property type="molecule type" value="Genomic_DNA"/>
</dbReference>
<dbReference type="PROSITE" id="PS01361">
    <property type="entry name" value="ZF_DOF_1"/>
    <property type="match status" value="1"/>
</dbReference>
<feature type="compositionally biased region" description="Low complexity" evidence="9">
    <location>
        <begin position="56"/>
        <end position="75"/>
    </location>
</feature>
<dbReference type="PROSITE" id="PS50884">
    <property type="entry name" value="ZF_DOF_2"/>
    <property type="match status" value="1"/>
</dbReference>
<keyword evidence="1" id="KW-0479">Metal-binding</keyword>
<protein>
    <submittedName>
        <fullName evidence="12">Dof-type zinc finger domain-containing protein</fullName>
    </submittedName>
</protein>
<sequence length="398" mass="44687">MWLSHLFMSLSQLTCNFSIFSVFMACGSIIGMSQVRDTPVKLFGWTITPVSHDPHSSSSTVLPDSSSSSSSSSPSLRPHMMNNQSATDNTSLKMSSNLNNESKETSENSDDQHSEITTITSEEKTTELKKPDKILPCPRCNSADTKFCYYNNYNVNQPRHFCRKCQRYWTAGGSMRTVPVGSGRRKNKGWVSSDQYMHITSEDTDNYNSSSTKILSFESSDSLLTENTKHQSSNVKKNGDSVSQELNNFQGFLPPQGYPVSPPWPCQYPPNPSFYHMPVYWGCAVPVWSTLGTSTCLGKRTRDEAEASHESVKESKNAFVRTSLVLESRSIKNETSTATNNHVWYPVPMTREKTEQFSFFSNGAETKSNNQRFVPETYLNLQANPAAMARSMNFRESI</sequence>
<evidence type="ECO:0000256" key="2">
    <source>
        <dbReference type="ARBA" id="ARBA00022771"/>
    </source>
</evidence>
<dbReference type="InterPro" id="IPR003851">
    <property type="entry name" value="Znf_Dof"/>
</dbReference>
<keyword evidence="10" id="KW-0812">Transmembrane</keyword>
<feature type="transmembrane region" description="Helical" evidence="10">
    <location>
        <begin position="6"/>
        <end position="31"/>
    </location>
</feature>
<evidence type="ECO:0000313" key="13">
    <source>
        <dbReference type="Proteomes" id="UP000008694"/>
    </source>
</evidence>
<dbReference type="Gramene" id="fgenesh1_pm.C_scaffold_1002091">
    <property type="protein sequence ID" value="fgenesh1_pm.C_scaffold_1002091"/>
    <property type="gene ID" value="fgenesh1_pm.C_scaffold_1002091"/>
</dbReference>
<dbReference type="GO" id="GO:0005634">
    <property type="term" value="C:nucleus"/>
    <property type="evidence" value="ECO:0007669"/>
    <property type="project" value="UniProtKB-SubCell"/>
</dbReference>
<keyword evidence="10" id="KW-1133">Transmembrane helix</keyword>
<evidence type="ECO:0000256" key="1">
    <source>
        <dbReference type="ARBA" id="ARBA00022723"/>
    </source>
</evidence>
<feature type="compositionally biased region" description="Basic and acidic residues" evidence="9">
    <location>
        <begin position="101"/>
        <end position="114"/>
    </location>
</feature>
<reference evidence="13" key="1">
    <citation type="journal article" date="2011" name="Nat. Genet.">
        <title>The Arabidopsis lyrata genome sequence and the basis of rapid genome size change.</title>
        <authorList>
            <person name="Hu T.T."/>
            <person name="Pattyn P."/>
            <person name="Bakker E.G."/>
            <person name="Cao J."/>
            <person name="Cheng J.-F."/>
            <person name="Clark R.M."/>
            <person name="Fahlgren N."/>
            <person name="Fawcett J.A."/>
            <person name="Grimwood J."/>
            <person name="Gundlach H."/>
            <person name="Haberer G."/>
            <person name="Hollister J.D."/>
            <person name="Ossowski S."/>
            <person name="Ottilar R.P."/>
            <person name="Salamov A.A."/>
            <person name="Schneeberger K."/>
            <person name="Spannagl M."/>
            <person name="Wang X."/>
            <person name="Yang L."/>
            <person name="Nasrallah M.E."/>
            <person name="Bergelson J."/>
            <person name="Carrington J.C."/>
            <person name="Gaut B.S."/>
            <person name="Schmutz J."/>
            <person name="Mayer K.F.X."/>
            <person name="Van de Peer Y."/>
            <person name="Grigoriev I.V."/>
            <person name="Nordborg M."/>
            <person name="Weigel D."/>
            <person name="Guo Y.-L."/>
        </authorList>
    </citation>
    <scope>NUCLEOTIDE SEQUENCE [LARGE SCALE GENOMIC DNA]</scope>
    <source>
        <strain evidence="13">cv. MN47</strain>
    </source>
</reference>
<organism evidence="13">
    <name type="scientific">Arabidopsis lyrata subsp. lyrata</name>
    <name type="common">Lyre-leaved rock-cress</name>
    <dbReference type="NCBI Taxonomy" id="81972"/>
    <lineage>
        <taxon>Eukaryota</taxon>
        <taxon>Viridiplantae</taxon>
        <taxon>Streptophyta</taxon>
        <taxon>Embryophyta</taxon>
        <taxon>Tracheophyta</taxon>
        <taxon>Spermatophyta</taxon>
        <taxon>Magnoliopsida</taxon>
        <taxon>eudicotyledons</taxon>
        <taxon>Gunneridae</taxon>
        <taxon>Pentapetalae</taxon>
        <taxon>rosids</taxon>
        <taxon>malvids</taxon>
        <taxon>Brassicales</taxon>
        <taxon>Brassicaceae</taxon>
        <taxon>Camelineae</taxon>
        <taxon>Arabidopsis</taxon>
    </lineage>
</organism>
<evidence type="ECO:0000256" key="3">
    <source>
        <dbReference type="ARBA" id="ARBA00022833"/>
    </source>
</evidence>
<feature type="domain" description="Dof-type" evidence="11">
    <location>
        <begin position="135"/>
        <end position="189"/>
    </location>
</feature>
<accession>D7KQL6</accession>
<evidence type="ECO:0000256" key="9">
    <source>
        <dbReference type="SAM" id="MobiDB-lite"/>
    </source>
</evidence>
<evidence type="ECO:0000256" key="8">
    <source>
        <dbReference type="PROSITE-ProRule" id="PRU00071"/>
    </source>
</evidence>
<keyword evidence="3" id="KW-0862">Zinc</keyword>
<feature type="region of interest" description="Disordered" evidence="9">
    <location>
        <begin position="52"/>
        <end position="128"/>
    </location>
</feature>